<comment type="subunit">
    <text evidence="5">Homodimer.</text>
</comment>
<dbReference type="GO" id="GO:0070187">
    <property type="term" value="C:shelterin complex"/>
    <property type="evidence" value="ECO:0000318"/>
    <property type="project" value="GO_Central"/>
</dbReference>
<comment type="similarity">
    <text evidence="1 5">Belongs to the RAP1 family.</text>
</comment>
<dbReference type="InterPro" id="IPR039595">
    <property type="entry name" value="TE2IP/Rap1"/>
</dbReference>
<keyword evidence="4 5" id="KW-0539">Nucleus</keyword>
<dbReference type="OrthoDB" id="435460at2759"/>
<dbReference type="InterPro" id="IPR015010">
    <property type="entry name" value="TERF2IP_Myb"/>
</dbReference>
<dbReference type="Gene3D" id="1.10.10.60">
    <property type="entry name" value="Homeodomain-like"/>
    <property type="match status" value="1"/>
</dbReference>
<dbReference type="AlphaFoldDB" id="B6K3A8"/>
<evidence type="ECO:0000256" key="5">
    <source>
        <dbReference type="RuleBase" id="RU367107"/>
    </source>
</evidence>
<sequence length="727" mass="79539">MSSTNLFVHEDGRPLLAVISENIDNASQYAHKFTNYGGNSILAKTFESYHSEDIRIGRVRKSDLQKRDSLPLSQTRPIVSELWIDQCIEQGKLLSISSFVNTPFPQAPNSPGSKHSTQKRVPFSFEDQRILVHFIHRKGVQSNGNKVYQELEEKYPQHTYHSWRQHYLKQLKPYLPEPVLPPIPITNEAPAAGGPSEQVSNEQQQNPRPFLRSEIESLVPANRAISSQFSETINEVDELAPLIVQFGTTKNLNDLCTLITLRYPRYSAEEWKQKLLSAFPSLNQDQDMPAFGSPSSPMVSQTSQANDEMIDLDDAVIETVVFQENLRKPGINYLTNTTYSPKNVEKHASPAVATNQNGNVPDSTSTRQRPEAENVTNETTTPQKRAAPLEETSLQAPTSERKLSPEHKQTTPGQSQSAPLPELPLIPGSSSEESSASSLPSLTRPSPLRKATTAAQKAVALAAEHVKEGFLQPDEELDIPPLESDDEFAAAVRPPSKSTEESDLPHISQSSEVASERLPNVPNTETPSVETAPEASVSSQGASVSEENSSLSETRIEKTPEPRRLSKEPTIRNILASVSITPRKQVVETSSSQTSSSVAEPNTIALYEAVSDIPVSVAAASTQPAPLEPVPALSEGSNTASSAPLVHPDSLPSLCGSVSDSSNVVTEFMPDSTDAVLDDLLEYVGATEEDLLRALEETGRSVRKAVTVLLWKKAKRERSNELMTGNK</sequence>
<feature type="compositionally biased region" description="Polar residues" evidence="6">
    <location>
        <begin position="536"/>
        <end position="553"/>
    </location>
</feature>
<feature type="compositionally biased region" description="Polar residues" evidence="6">
    <location>
        <begin position="197"/>
        <end position="207"/>
    </location>
</feature>
<dbReference type="GeneID" id="7049006"/>
<feature type="compositionally biased region" description="Acidic residues" evidence="6">
    <location>
        <begin position="473"/>
        <end position="488"/>
    </location>
</feature>
<evidence type="ECO:0000256" key="2">
    <source>
        <dbReference type="ARBA" id="ARBA00022454"/>
    </source>
</evidence>
<dbReference type="InterPro" id="IPR009057">
    <property type="entry name" value="Homeodomain-like_sf"/>
</dbReference>
<dbReference type="HOGENOM" id="CLU_397488_0_0_1"/>
<dbReference type="CDD" id="cd11655">
    <property type="entry name" value="rap1_myb-like"/>
    <property type="match status" value="1"/>
</dbReference>
<feature type="domain" description="BRCT" evidence="7">
    <location>
        <begin position="77"/>
        <end position="101"/>
    </location>
</feature>
<evidence type="ECO:0000256" key="6">
    <source>
        <dbReference type="SAM" id="MobiDB-lite"/>
    </source>
</evidence>
<dbReference type="Proteomes" id="UP000001744">
    <property type="component" value="Unassembled WGS sequence"/>
</dbReference>
<protein>
    <recommendedName>
        <fullName evidence="5">DNA-binding protein RAP1</fullName>
    </recommendedName>
</protein>
<dbReference type="Pfam" id="PF08914">
    <property type="entry name" value="Myb_Rap1"/>
    <property type="match status" value="1"/>
</dbReference>
<feature type="compositionally biased region" description="Basic and acidic residues" evidence="6">
    <location>
        <begin position="554"/>
        <end position="570"/>
    </location>
</feature>
<dbReference type="GO" id="GO:0031848">
    <property type="term" value="P:protection from non-homologous end joining at telomere"/>
    <property type="evidence" value="ECO:0000318"/>
    <property type="project" value="GO_Central"/>
</dbReference>
<evidence type="ECO:0000259" key="7">
    <source>
        <dbReference type="PROSITE" id="PS50172"/>
    </source>
</evidence>
<feature type="compositionally biased region" description="Basic and acidic residues" evidence="6">
    <location>
        <begin position="399"/>
        <end position="409"/>
    </location>
</feature>
<evidence type="ECO:0000256" key="1">
    <source>
        <dbReference type="ARBA" id="ARBA00010467"/>
    </source>
</evidence>
<feature type="compositionally biased region" description="Polar residues" evidence="6">
    <location>
        <begin position="352"/>
        <end position="367"/>
    </location>
</feature>
<dbReference type="JaponicusDB" id="SJAG_03092">
    <property type="gene designation" value="rap1"/>
</dbReference>
<feature type="region of interest" description="Disordered" evidence="6">
    <location>
        <begin position="185"/>
        <end position="207"/>
    </location>
</feature>
<keyword evidence="2 5" id="KW-0158">Chromosome</keyword>
<dbReference type="SUPFAM" id="SSF46689">
    <property type="entry name" value="Homeodomain-like"/>
    <property type="match status" value="1"/>
</dbReference>
<dbReference type="OMA" id="AESWREH"/>
<organism evidence="8 10">
    <name type="scientific">Schizosaccharomyces japonicus (strain yFS275 / FY16936)</name>
    <name type="common">Fission yeast</name>
    <dbReference type="NCBI Taxonomy" id="402676"/>
    <lineage>
        <taxon>Eukaryota</taxon>
        <taxon>Fungi</taxon>
        <taxon>Dikarya</taxon>
        <taxon>Ascomycota</taxon>
        <taxon>Taphrinomycotina</taxon>
        <taxon>Schizosaccharomycetes</taxon>
        <taxon>Schizosaccharomycetales</taxon>
        <taxon>Schizosaccharomycetaceae</taxon>
        <taxon>Schizosaccharomyces</taxon>
    </lineage>
</organism>
<evidence type="ECO:0000256" key="3">
    <source>
        <dbReference type="ARBA" id="ARBA00022895"/>
    </source>
</evidence>
<name>B6K3A8_SCHJY</name>
<feature type="compositionally biased region" description="Polar residues" evidence="6">
    <location>
        <begin position="374"/>
        <end position="383"/>
    </location>
</feature>
<keyword evidence="3 5" id="KW-0779">Telomere</keyword>
<dbReference type="PROSITE" id="PS50172">
    <property type="entry name" value="BRCT"/>
    <property type="match status" value="1"/>
</dbReference>
<dbReference type="STRING" id="402676.B6K3A8"/>
<comment type="subcellular location">
    <subcellularLocation>
        <location evidence="5">Nucleus</location>
    </subcellularLocation>
    <subcellularLocation>
        <location evidence="5">Chromosome</location>
        <location evidence="5">Telomere</location>
    </subcellularLocation>
</comment>
<evidence type="ECO:0000313" key="9">
    <source>
        <dbReference type="JaponicusDB" id="SJAG_03092"/>
    </source>
</evidence>
<evidence type="ECO:0000256" key="4">
    <source>
        <dbReference type="ARBA" id="ARBA00023242"/>
    </source>
</evidence>
<dbReference type="VEuPathDB" id="FungiDB:SJAG_03092"/>
<accession>B6K3A8</accession>
<dbReference type="PANTHER" id="PTHR16466">
    <property type="entry name" value="TELOMERE REPEAT-BINDING FACTOR 2-INTERACTING PROTEIN 1"/>
    <property type="match status" value="1"/>
</dbReference>
<dbReference type="EMBL" id="KE651167">
    <property type="protein sequence ID" value="EEB07965.2"/>
    <property type="molecule type" value="Genomic_DNA"/>
</dbReference>
<dbReference type="InterPro" id="IPR001357">
    <property type="entry name" value="BRCT_dom"/>
</dbReference>
<evidence type="ECO:0000313" key="10">
    <source>
        <dbReference type="Proteomes" id="UP000001744"/>
    </source>
</evidence>
<dbReference type="eggNOG" id="ENOG502SF1K">
    <property type="taxonomic scope" value="Eukaryota"/>
</dbReference>
<keyword evidence="10" id="KW-1185">Reference proteome</keyword>
<reference evidence="8 10" key="1">
    <citation type="journal article" date="2011" name="Science">
        <title>Comparative functional genomics of the fission yeasts.</title>
        <authorList>
            <person name="Rhind N."/>
            <person name="Chen Z."/>
            <person name="Yassour M."/>
            <person name="Thompson D.A."/>
            <person name="Haas B.J."/>
            <person name="Habib N."/>
            <person name="Wapinski I."/>
            <person name="Roy S."/>
            <person name="Lin M.F."/>
            <person name="Heiman D.I."/>
            <person name="Young S.K."/>
            <person name="Furuya K."/>
            <person name="Guo Y."/>
            <person name="Pidoux A."/>
            <person name="Chen H.M."/>
            <person name="Robbertse B."/>
            <person name="Goldberg J.M."/>
            <person name="Aoki K."/>
            <person name="Bayne E.H."/>
            <person name="Berlin A.M."/>
            <person name="Desjardins C.A."/>
            <person name="Dobbs E."/>
            <person name="Dukaj L."/>
            <person name="Fan L."/>
            <person name="FitzGerald M.G."/>
            <person name="French C."/>
            <person name="Gujja S."/>
            <person name="Hansen K."/>
            <person name="Keifenheim D."/>
            <person name="Levin J.Z."/>
            <person name="Mosher R.A."/>
            <person name="Mueller C.A."/>
            <person name="Pfiffner J."/>
            <person name="Priest M."/>
            <person name="Russ C."/>
            <person name="Smialowska A."/>
            <person name="Swoboda P."/>
            <person name="Sykes S.M."/>
            <person name="Vaughn M."/>
            <person name="Vengrova S."/>
            <person name="Yoder R."/>
            <person name="Zeng Q."/>
            <person name="Allshire R."/>
            <person name="Baulcombe D."/>
            <person name="Birren B.W."/>
            <person name="Brown W."/>
            <person name="Ekwall K."/>
            <person name="Kellis M."/>
            <person name="Leatherwood J."/>
            <person name="Levin H."/>
            <person name="Margalit H."/>
            <person name="Martienssen R."/>
            <person name="Nieduszynski C.A."/>
            <person name="Spatafora J.W."/>
            <person name="Friedman N."/>
            <person name="Dalgaard J.Z."/>
            <person name="Baumann P."/>
            <person name="Niki H."/>
            <person name="Regev A."/>
            <person name="Nusbaum C."/>
        </authorList>
    </citation>
    <scope>NUCLEOTIDE SEQUENCE [LARGE SCALE GENOMIC DNA]</scope>
    <source>
        <strain evidence="10">yFS275 / FY16936</strain>
    </source>
</reference>
<dbReference type="PANTHER" id="PTHR16466:SF6">
    <property type="entry name" value="TELOMERIC REPEAT-BINDING FACTOR 2-INTERACTING PROTEIN 1"/>
    <property type="match status" value="1"/>
</dbReference>
<feature type="region of interest" description="Disordered" evidence="6">
    <location>
        <begin position="346"/>
        <end position="600"/>
    </location>
</feature>
<dbReference type="GO" id="GO:0010833">
    <property type="term" value="P:telomere maintenance via telomere lengthening"/>
    <property type="evidence" value="ECO:0000318"/>
    <property type="project" value="GO_Central"/>
</dbReference>
<gene>
    <name evidence="9" type="primary">rap1</name>
    <name evidence="8" type="ORF">SJAG_03092</name>
</gene>
<feature type="compositionally biased region" description="Low complexity" evidence="6">
    <location>
        <begin position="587"/>
        <end position="598"/>
    </location>
</feature>
<dbReference type="CDD" id="cd11670">
    <property type="entry name" value="Sp_RAP1_RCT"/>
    <property type="match status" value="1"/>
</dbReference>
<proteinExistence type="inferred from homology"/>
<dbReference type="GO" id="GO:0042162">
    <property type="term" value="F:telomeric DNA binding"/>
    <property type="evidence" value="ECO:0000318"/>
    <property type="project" value="GO_Central"/>
</dbReference>
<feature type="compositionally biased region" description="Low complexity" evidence="6">
    <location>
        <begin position="419"/>
        <end position="463"/>
    </location>
</feature>
<evidence type="ECO:0000313" key="8">
    <source>
        <dbReference type="EMBL" id="EEB07965.2"/>
    </source>
</evidence>
<comment type="function">
    <text evidence="5">Involved in the regulation of telomere length, clustering and has a specific role in telomere position effect (TPE).</text>
</comment>
<dbReference type="RefSeq" id="XP_002174258.2">
    <property type="nucleotide sequence ID" value="XM_002174222.2"/>
</dbReference>